<dbReference type="EMBL" id="LBHC01000001">
    <property type="protein sequence ID" value="KLE32717.1"/>
    <property type="molecule type" value="Genomic_DNA"/>
</dbReference>
<evidence type="ECO:0000259" key="1">
    <source>
        <dbReference type="Pfam" id="PF12802"/>
    </source>
</evidence>
<dbReference type="InterPro" id="IPR036388">
    <property type="entry name" value="WH-like_DNA-bd_sf"/>
</dbReference>
<feature type="domain" description="HTH marR-type" evidence="1">
    <location>
        <begin position="47"/>
        <end position="84"/>
    </location>
</feature>
<name>A0A0G9MPR7_9SPHN</name>
<dbReference type="GO" id="GO:0003700">
    <property type="term" value="F:DNA-binding transcription factor activity"/>
    <property type="evidence" value="ECO:0007669"/>
    <property type="project" value="InterPro"/>
</dbReference>
<sequence length="109" mass="11716">MSNSDAYLRGILSVVARQAIPPDQLASQVGVGKTKLKQIEAYNLCDGSLTQGEVAKQLGIDSGNFSKTIARWSDDGLIVRTEVSGQMRPVHLYPISAAVIKKFEKGDPA</sequence>
<keyword evidence="3" id="KW-1185">Reference proteome</keyword>
<evidence type="ECO:0000313" key="2">
    <source>
        <dbReference type="EMBL" id="KLE32717.1"/>
    </source>
</evidence>
<evidence type="ECO:0000313" key="3">
    <source>
        <dbReference type="Proteomes" id="UP000053070"/>
    </source>
</evidence>
<dbReference type="Pfam" id="PF12802">
    <property type="entry name" value="MarR_2"/>
    <property type="match status" value="1"/>
</dbReference>
<comment type="caution">
    <text evidence="2">The sequence shown here is derived from an EMBL/GenBank/DDBJ whole genome shotgun (WGS) entry which is preliminary data.</text>
</comment>
<organism evidence="2 3">
    <name type="scientific">Aurantiacibacter gangjinensis</name>
    <dbReference type="NCBI Taxonomy" id="502682"/>
    <lineage>
        <taxon>Bacteria</taxon>
        <taxon>Pseudomonadati</taxon>
        <taxon>Pseudomonadota</taxon>
        <taxon>Alphaproteobacteria</taxon>
        <taxon>Sphingomonadales</taxon>
        <taxon>Erythrobacteraceae</taxon>
        <taxon>Aurantiacibacter</taxon>
    </lineage>
</organism>
<dbReference type="RefSeq" id="WP_047005567.1">
    <property type="nucleotide sequence ID" value="NZ_CP018097.1"/>
</dbReference>
<dbReference type="PATRIC" id="fig|502682.8.peg.266"/>
<dbReference type="Proteomes" id="UP000053070">
    <property type="component" value="Unassembled WGS sequence"/>
</dbReference>
<dbReference type="InterPro" id="IPR000835">
    <property type="entry name" value="HTH_MarR-typ"/>
</dbReference>
<accession>A0A0G9MPR7</accession>
<reference evidence="2 3" key="1">
    <citation type="submission" date="2015-04" db="EMBL/GenBank/DDBJ databases">
        <title>The draft genome sequence of Erythrobacr gangjinensis K7-2.</title>
        <authorList>
            <person name="Zhuang L."/>
            <person name="Liu Y."/>
            <person name="Shao Z."/>
        </authorList>
    </citation>
    <scope>NUCLEOTIDE SEQUENCE [LARGE SCALE GENOMIC DNA]</scope>
    <source>
        <strain evidence="2 3">K7-2</strain>
    </source>
</reference>
<proteinExistence type="predicted"/>
<dbReference type="SUPFAM" id="SSF46785">
    <property type="entry name" value="Winged helix' DNA-binding domain"/>
    <property type="match status" value="1"/>
</dbReference>
<dbReference type="InterPro" id="IPR036390">
    <property type="entry name" value="WH_DNA-bd_sf"/>
</dbReference>
<dbReference type="AlphaFoldDB" id="A0A0G9MPR7"/>
<gene>
    <name evidence="2" type="ORF">AAW01_01295</name>
</gene>
<dbReference type="Gene3D" id="1.10.10.10">
    <property type="entry name" value="Winged helix-like DNA-binding domain superfamily/Winged helix DNA-binding domain"/>
    <property type="match status" value="1"/>
</dbReference>
<dbReference type="OrthoDB" id="8265812at2"/>
<protein>
    <recommendedName>
        <fullName evidence="1">HTH marR-type domain-containing protein</fullName>
    </recommendedName>
</protein>